<dbReference type="Proteomes" id="UP000070646">
    <property type="component" value="Unassembled WGS sequence"/>
</dbReference>
<comment type="caution">
    <text evidence="1">The sequence shown here is derived from an EMBL/GenBank/DDBJ whole genome shotgun (WGS) entry which is preliminary data.</text>
</comment>
<gene>
    <name evidence="1" type="ORF">HMPREF3222_02134</name>
</gene>
<evidence type="ECO:0000313" key="2">
    <source>
        <dbReference type="Proteomes" id="UP000070646"/>
    </source>
</evidence>
<dbReference type="AlphaFoldDB" id="A0A133N1H4"/>
<accession>A0A133N1H4</accession>
<protein>
    <submittedName>
        <fullName evidence="1">Uncharacterized protein</fullName>
    </submittedName>
</protein>
<evidence type="ECO:0000313" key="1">
    <source>
        <dbReference type="EMBL" id="KXA10120.1"/>
    </source>
</evidence>
<proteinExistence type="predicted"/>
<organism evidence="1 2">
    <name type="scientific">Clostridium perfringens</name>
    <dbReference type="NCBI Taxonomy" id="1502"/>
    <lineage>
        <taxon>Bacteria</taxon>
        <taxon>Bacillati</taxon>
        <taxon>Bacillota</taxon>
        <taxon>Clostridia</taxon>
        <taxon>Eubacteriales</taxon>
        <taxon>Clostridiaceae</taxon>
        <taxon>Clostridium</taxon>
    </lineage>
</organism>
<sequence>MANKSKRKFPKNKGNENIVDVNYTEVKEREDVKPTFAEGNYIIMVISKGEILKRIAVAGAEIHIQKLAEGGLTVDLK</sequence>
<dbReference type="EMBL" id="LRPU01000110">
    <property type="protein sequence ID" value="KXA10120.1"/>
    <property type="molecule type" value="Genomic_DNA"/>
</dbReference>
<name>A0A133N1H4_CLOPF</name>
<dbReference type="RefSeq" id="WP_060796159.1">
    <property type="nucleotide sequence ID" value="NZ_KQ956249.1"/>
</dbReference>
<dbReference type="PATRIC" id="fig|1502.174.peg.2148"/>
<reference evidence="1 2" key="1">
    <citation type="submission" date="2016-01" db="EMBL/GenBank/DDBJ databases">
        <authorList>
            <person name="Oliw E.H."/>
        </authorList>
    </citation>
    <scope>NUCLEOTIDE SEQUENCE [LARGE SCALE GENOMIC DNA]</scope>
    <source>
        <strain evidence="1 2">MJR7757A</strain>
    </source>
</reference>